<evidence type="ECO:0000256" key="2">
    <source>
        <dbReference type="ARBA" id="ARBA00004245"/>
    </source>
</evidence>
<protein>
    <recommendedName>
        <fullName evidence="11">Cfap43 second beta-propeller domain-containing protein</fullName>
    </recommendedName>
</protein>
<evidence type="ECO:0000256" key="8">
    <source>
        <dbReference type="ARBA" id="ARBA00023273"/>
    </source>
</evidence>
<accession>A0A7G2C1P7</accession>
<dbReference type="VEuPathDB" id="TriTrypDB:ADEAN_000090600"/>
<dbReference type="GO" id="GO:0005930">
    <property type="term" value="C:axoneme"/>
    <property type="evidence" value="ECO:0007669"/>
    <property type="project" value="TreeGrafter"/>
</dbReference>
<evidence type="ECO:0000313" key="12">
    <source>
        <dbReference type="EMBL" id="CAD2213465.1"/>
    </source>
</evidence>
<dbReference type="GO" id="GO:0060271">
    <property type="term" value="P:cilium assembly"/>
    <property type="evidence" value="ECO:0007669"/>
    <property type="project" value="TreeGrafter"/>
</dbReference>
<dbReference type="SUPFAM" id="SSF50978">
    <property type="entry name" value="WD40 repeat-like"/>
    <property type="match status" value="1"/>
</dbReference>
<evidence type="ECO:0000256" key="6">
    <source>
        <dbReference type="ARBA" id="ARBA00023054"/>
    </source>
</evidence>
<keyword evidence="6 9" id="KW-0175">Coiled coil</keyword>
<organism evidence="12 13">
    <name type="scientific">Angomonas deanei</name>
    <dbReference type="NCBI Taxonomy" id="59799"/>
    <lineage>
        <taxon>Eukaryota</taxon>
        <taxon>Discoba</taxon>
        <taxon>Euglenozoa</taxon>
        <taxon>Kinetoplastea</taxon>
        <taxon>Metakinetoplastina</taxon>
        <taxon>Trypanosomatida</taxon>
        <taxon>Trypanosomatidae</taxon>
        <taxon>Strigomonadinae</taxon>
        <taxon>Angomonas</taxon>
    </lineage>
</organism>
<dbReference type="Pfam" id="PF23184">
    <property type="entry name" value="WD40_CFAP43"/>
    <property type="match status" value="1"/>
</dbReference>
<dbReference type="InterPro" id="IPR036322">
    <property type="entry name" value="WD40_repeat_dom_sf"/>
</dbReference>
<evidence type="ECO:0000256" key="7">
    <source>
        <dbReference type="ARBA" id="ARBA00023212"/>
    </source>
</evidence>
<dbReference type="InterPro" id="IPR056297">
    <property type="entry name" value="Beta-prop_Cfap43_2nd"/>
</dbReference>
<keyword evidence="8" id="KW-0966">Cell projection</keyword>
<name>A0A7G2C1P7_9TRYP</name>
<feature type="region of interest" description="Disordered" evidence="10">
    <location>
        <begin position="503"/>
        <end position="526"/>
    </location>
</feature>
<feature type="coiled-coil region" evidence="9">
    <location>
        <begin position="683"/>
        <end position="739"/>
    </location>
</feature>
<dbReference type="PANTHER" id="PTHR14885">
    <property type="entry name" value="CILIA- AND FLAGELLA-ASSOCIATED PROTEIN 43-RELATED"/>
    <property type="match status" value="1"/>
</dbReference>
<reference evidence="12 13" key="1">
    <citation type="submission" date="2020-08" db="EMBL/GenBank/DDBJ databases">
        <authorList>
            <person name="Newling K."/>
            <person name="Davey J."/>
            <person name="Forrester S."/>
        </authorList>
    </citation>
    <scope>NUCLEOTIDE SEQUENCE [LARGE SCALE GENOMIC DNA]</scope>
    <source>
        <strain evidence="13">Crithidia deanei Carvalho (ATCC PRA-265)</strain>
    </source>
</reference>
<evidence type="ECO:0000256" key="5">
    <source>
        <dbReference type="ARBA" id="ARBA00022737"/>
    </source>
</evidence>
<evidence type="ECO:0000256" key="1">
    <source>
        <dbReference type="ARBA" id="ARBA00004138"/>
    </source>
</evidence>
<dbReference type="Pfam" id="PF25828">
    <property type="entry name" value="CC_Cfap43"/>
    <property type="match status" value="2"/>
</dbReference>
<evidence type="ECO:0000256" key="3">
    <source>
        <dbReference type="ARBA" id="ARBA00022490"/>
    </source>
</evidence>
<evidence type="ECO:0000256" key="4">
    <source>
        <dbReference type="ARBA" id="ARBA00022574"/>
    </source>
</evidence>
<keyword evidence="7" id="KW-0206">Cytoskeleton</keyword>
<keyword evidence="4" id="KW-0853">WD repeat</keyword>
<comment type="subcellular location">
    <subcellularLocation>
        <location evidence="1">Cell projection</location>
        <location evidence="1">Cilium</location>
    </subcellularLocation>
    <subcellularLocation>
        <location evidence="2">Cytoplasm</location>
        <location evidence="2">Cytoskeleton</location>
    </subcellularLocation>
</comment>
<evidence type="ECO:0000313" key="13">
    <source>
        <dbReference type="Proteomes" id="UP000515908"/>
    </source>
</evidence>
<keyword evidence="3" id="KW-0963">Cytoplasm</keyword>
<feature type="coiled-coil region" evidence="9">
    <location>
        <begin position="1127"/>
        <end position="1154"/>
    </location>
</feature>
<evidence type="ECO:0000256" key="9">
    <source>
        <dbReference type="SAM" id="Coils"/>
    </source>
</evidence>
<dbReference type="AlphaFoldDB" id="A0A7G2C1P7"/>
<dbReference type="EMBL" id="LR877146">
    <property type="protein sequence ID" value="CAD2213465.1"/>
    <property type="molecule type" value="Genomic_DNA"/>
</dbReference>
<gene>
    <name evidence="12" type="ORF">ADEAN_000090600</name>
</gene>
<feature type="domain" description="Cfap43 second beta-propeller" evidence="11">
    <location>
        <begin position="30"/>
        <end position="348"/>
    </location>
</feature>
<proteinExistence type="predicted"/>
<dbReference type="PANTHER" id="PTHR14885:SF1">
    <property type="entry name" value="CILIA- AND FLAGELLA-ASSOCIATED PROTEIN 43"/>
    <property type="match status" value="1"/>
</dbReference>
<keyword evidence="13" id="KW-1185">Reference proteome</keyword>
<evidence type="ECO:0000259" key="11">
    <source>
        <dbReference type="Pfam" id="PF23184"/>
    </source>
</evidence>
<dbReference type="Proteomes" id="UP000515908">
    <property type="component" value="Chromosome 02"/>
</dbReference>
<dbReference type="OrthoDB" id="278023at2759"/>
<evidence type="ECO:0000256" key="10">
    <source>
        <dbReference type="SAM" id="MobiDB-lite"/>
    </source>
</evidence>
<sequence length="1167" mass="132939">MTPASVDGETLPFTIRNGFGASLVNVTAAENGWVATCANGSYLVSNNARIEYFKLPTDSLVVVDTCLASGGCVVLLCGDSTLRGINVQSGREMWRTDVQTKDTILCEANEAGDILVCSRHSILFFKATMERCAALGSVFADVRSDILLARWIPSSDSFLVICESGEIYTLRFPEEGSAETEHPVEAVVAEGTWWLDFPIRDLLICFSTSDVINVLVHSADKDTKLYALERKKESDPGKVLRPYFLMRDHESGGTRLGWIDKHTIFSAGVDGQVVIRDVGHYQAKLSPIPPSKEKRKATDVISVRQFGDGGVISAAAVPGALVCTTREGVIHVVSVGSPPVSEWEAAAWVMKKIVLVDSEKEGGVNEGDQQYQKQRQELLEKMEVTRGKWKEAMQRRNPEIPLSALLVPQQQLEFEEACEDAIHEMKENEYYHGLLNEYTQDVIKRRCCDTMEVGRCKVASLWTPRLEVHNYHIPKESKAGQPLGKKIAFLRKLQARGSSGRLFQNLTENTDGEKEDEGPGLSSDASEALMNPQDVYTHTRCIMQSILLRFHALAIKESFNADFRDLAEFKKSIVSQVEERTQRCVKILRQLGEPFEGLFMPHIDVEEDMTTLFTVSDAELPEEVRALLPHKSAVTIYSPVNEAALKQWMDGLEKDVGVVEVTIKPPDFADSSSENFVPVDERTEEQIRMVEEYEKKLKEETESVNVRRDALRHELESLQKEIREAAQSVDKRLEELRERRLLVSERIGECEIRRINVLQHQLRYRSNYQSYKSFCDQREEIGKELTLLKVLLENRRHAANSVLGELEALEEEYNQYIPSARDQPPFTDEQFGEKLFRRITRWKNRHDEGKAEIPDPQKPADDFPQELWEMFCMHCEELHAMFAEIGAMEDKHRQQAAAFDDVSARISLLEAKTEELEESRQGKRYELLLQMLNTSLICRLHQGQIQDEKATCASSFEDSSLRWDTDVRAYNELILDSFADSTALVQKIAKREKTMKQSRWEIERLQYCVGTLEMELRHLHTLRVTRQMQEWLSGDADVSEEKAIAGIEKHKEFVNRTMKKKLDDLVATAQRLKVQIADRSIENQAIDSQYQQLKGTVEDMGTVKSMVDAHADGSEHHAKRAKEIYETSELEEVARSQQEELYRLKREVDRLRERTFPSFAVVSKRTV</sequence>
<keyword evidence="5" id="KW-0677">Repeat</keyword>